<gene>
    <name evidence="1" type="ORF">KC19_2G197400</name>
</gene>
<evidence type="ECO:0000313" key="1">
    <source>
        <dbReference type="EMBL" id="KAG0587865.1"/>
    </source>
</evidence>
<dbReference type="EMBL" id="CM026422">
    <property type="protein sequence ID" value="KAG0587865.1"/>
    <property type="molecule type" value="Genomic_DNA"/>
</dbReference>
<sequence>MGFETFASGSLAAMISDEITLKVAVAFEDEIGLGFGLGPGIELAPSVVGSQEMLPYYSKHPEEHLIVGGGTQAAFVGSDAYPCWAGDLQARVQKNSAWQDTNALITFGKS</sequence>
<keyword evidence="2" id="KW-1185">Reference proteome</keyword>
<organism evidence="1 2">
    <name type="scientific">Ceratodon purpureus</name>
    <name type="common">Fire moss</name>
    <name type="synonym">Dicranum purpureum</name>
    <dbReference type="NCBI Taxonomy" id="3225"/>
    <lineage>
        <taxon>Eukaryota</taxon>
        <taxon>Viridiplantae</taxon>
        <taxon>Streptophyta</taxon>
        <taxon>Embryophyta</taxon>
        <taxon>Bryophyta</taxon>
        <taxon>Bryophytina</taxon>
        <taxon>Bryopsida</taxon>
        <taxon>Dicranidae</taxon>
        <taxon>Pseudoditrichales</taxon>
        <taxon>Ditrichaceae</taxon>
        <taxon>Ceratodon</taxon>
    </lineage>
</organism>
<proteinExistence type="predicted"/>
<evidence type="ECO:0000313" key="2">
    <source>
        <dbReference type="Proteomes" id="UP000822688"/>
    </source>
</evidence>
<accession>A0A8T0IXE0</accession>
<protein>
    <submittedName>
        <fullName evidence="1">Uncharacterized protein</fullName>
    </submittedName>
</protein>
<dbReference type="AlphaFoldDB" id="A0A8T0IXE0"/>
<comment type="caution">
    <text evidence="1">The sequence shown here is derived from an EMBL/GenBank/DDBJ whole genome shotgun (WGS) entry which is preliminary data.</text>
</comment>
<reference evidence="1" key="1">
    <citation type="submission" date="2020-06" db="EMBL/GenBank/DDBJ databases">
        <title>WGS assembly of Ceratodon purpureus strain R40.</title>
        <authorList>
            <person name="Carey S.B."/>
            <person name="Jenkins J."/>
            <person name="Shu S."/>
            <person name="Lovell J.T."/>
            <person name="Sreedasyam A."/>
            <person name="Maumus F."/>
            <person name="Tiley G.P."/>
            <person name="Fernandez-Pozo N."/>
            <person name="Barry K."/>
            <person name="Chen C."/>
            <person name="Wang M."/>
            <person name="Lipzen A."/>
            <person name="Daum C."/>
            <person name="Saski C.A."/>
            <person name="Payton A.C."/>
            <person name="Mcbreen J.C."/>
            <person name="Conrad R.E."/>
            <person name="Kollar L.M."/>
            <person name="Olsson S."/>
            <person name="Huttunen S."/>
            <person name="Landis J.B."/>
            <person name="Wickett N.J."/>
            <person name="Johnson M.G."/>
            <person name="Rensing S.A."/>
            <person name="Grimwood J."/>
            <person name="Schmutz J."/>
            <person name="Mcdaniel S.F."/>
        </authorList>
    </citation>
    <scope>NUCLEOTIDE SEQUENCE</scope>
    <source>
        <strain evidence="1">R40</strain>
    </source>
</reference>
<name>A0A8T0IXE0_CERPU</name>
<dbReference type="Proteomes" id="UP000822688">
    <property type="component" value="Chromosome 2"/>
</dbReference>